<dbReference type="EMBL" id="JAFMYU010000011">
    <property type="protein sequence ID" value="MBO0932202.1"/>
    <property type="molecule type" value="Genomic_DNA"/>
</dbReference>
<dbReference type="RefSeq" id="WP_207336173.1">
    <property type="nucleotide sequence ID" value="NZ_JAFMYU010000011.1"/>
</dbReference>
<dbReference type="GO" id="GO:0005975">
    <property type="term" value="P:carbohydrate metabolic process"/>
    <property type="evidence" value="ECO:0007669"/>
    <property type="project" value="InterPro"/>
</dbReference>
<dbReference type="Pfam" id="PF01263">
    <property type="entry name" value="Aldose_epim"/>
    <property type="match status" value="1"/>
</dbReference>
<evidence type="ECO:0000256" key="3">
    <source>
        <dbReference type="ARBA" id="ARBA00022837"/>
    </source>
</evidence>
<dbReference type="InterPro" id="IPR014718">
    <property type="entry name" value="GH-type_carb-bd"/>
</dbReference>
<dbReference type="InterPro" id="IPR011013">
    <property type="entry name" value="Gal_mutarotase_sf_dom"/>
</dbReference>
<keyword evidence="5" id="KW-1185">Reference proteome</keyword>
<dbReference type="CDD" id="cd09024">
    <property type="entry name" value="Aldose_epim_lacX"/>
    <property type="match status" value="1"/>
</dbReference>
<comment type="cofactor">
    <cofactor evidence="1">
        <name>Ca(2+)</name>
        <dbReference type="ChEBI" id="CHEBI:29108"/>
    </cofactor>
</comment>
<organism evidence="4 5">
    <name type="scientific">Fibrella aquatilis</name>
    <dbReference type="NCBI Taxonomy" id="2817059"/>
    <lineage>
        <taxon>Bacteria</taxon>
        <taxon>Pseudomonadati</taxon>
        <taxon>Bacteroidota</taxon>
        <taxon>Cytophagia</taxon>
        <taxon>Cytophagales</taxon>
        <taxon>Spirosomataceae</taxon>
        <taxon>Fibrella</taxon>
    </lineage>
</organism>
<evidence type="ECO:0000313" key="4">
    <source>
        <dbReference type="EMBL" id="MBO0932202.1"/>
    </source>
</evidence>
<keyword evidence="3" id="KW-0106">Calcium</keyword>
<comment type="subunit">
    <text evidence="2">Monomer.</text>
</comment>
<accession>A0A939G4G8</accession>
<dbReference type="Gene3D" id="2.70.98.10">
    <property type="match status" value="1"/>
</dbReference>
<gene>
    <name evidence="4" type="ORF">J2I48_14415</name>
</gene>
<evidence type="ECO:0000256" key="2">
    <source>
        <dbReference type="ARBA" id="ARBA00011245"/>
    </source>
</evidence>
<dbReference type="Proteomes" id="UP000664795">
    <property type="component" value="Unassembled WGS sequence"/>
</dbReference>
<dbReference type="InterPro" id="IPR037481">
    <property type="entry name" value="LacX"/>
</dbReference>
<dbReference type="SUPFAM" id="SSF74650">
    <property type="entry name" value="Galactose mutarotase-like"/>
    <property type="match status" value="1"/>
</dbReference>
<dbReference type="AlphaFoldDB" id="A0A939G4G8"/>
<sequence>MKQVLKNEHIRLVINHQGAEMTSLINLATQTEHLWQGDPAIWPWHAPNLFPVVGGQTNDQIIVDGQAYPMKRHGFARNSEFINTECTPTYASFELRSSPETKAMYPYDFIFDIIYELDGPDVIIEYKIRNTSDTNMYLSLGAHPAFNVPFAPGEDYTDYYIEFERDGSLETSLLGSDGLLSGEKGRIHLEERQLNLTPDLFNNDALVLLSLKSRKVSLCSRKNDHRVTLEFGMFPYLGIWAKPGAPFVCIEPWLGVADTANRPVPIDGKQGIHRVTPKTSFIAHYYLGVV</sequence>
<comment type="caution">
    <text evidence="4">The sequence shown here is derived from an EMBL/GenBank/DDBJ whole genome shotgun (WGS) entry which is preliminary data.</text>
</comment>
<dbReference type="GO" id="GO:0016853">
    <property type="term" value="F:isomerase activity"/>
    <property type="evidence" value="ECO:0007669"/>
    <property type="project" value="InterPro"/>
</dbReference>
<evidence type="ECO:0000313" key="5">
    <source>
        <dbReference type="Proteomes" id="UP000664795"/>
    </source>
</evidence>
<name>A0A939G4G8_9BACT</name>
<evidence type="ECO:0000256" key="1">
    <source>
        <dbReference type="ARBA" id="ARBA00001913"/>
    </source>
</evidence>
<dbReference type="InterPro" id="IPR008183">
    <property type="entry name" value="Aldose_1/G6P_1-epimerase"/>
</dbReference>
<dbReference type="GO" id="GO:0030246">
    <property type="term" value="F:carbohydrate binding"/>
    <property type="evidence" value="ECO:0007669"/>
    <property type="project" value="InterPro"/>
</dbReference>
<protein>
    <submittedName>
        <fullName evidence="4">Aldose 1-epimerase family protein</fullName>
    </submittedName>
</protein>
<proteinExistence type="predicted"/>
<reference evidence="4 5" key="1">
    <citation type="submission" date="2021-03" db="EMBL/GenBank/DDBJ databases">
        <title>Fibrella sp. HMF5036 genome sequencing and assembly.</title>
        <authorList>
            <person name="Kang H."/>
            <person name="Kim H."/>
            <person name="Bae S."/>
            <person name="Joh K."/>
        </authorList>
    </citation>
    <scope>NUCLEOTIDE SEQUENCE [LARGE SCALE GENOMIC DNA]</scope>
    <source>
        <strain evidence="4 5">HMF5036</strain>
    </source>
</reference>